<proteinExistence type="predicted"/>
<keyword evidence="1" id="KW-0472">Membrane</keyword>
<evidence type="ECO:0000313" key="2">
    <source>
        <dbReference type="EMBL" id="GAA4250681.1"/>
    </source>
</evidence>
<evidence type="ECO:0008006" key="4">
    <source>
        <dbReference type="Google" id="ProtNLM"/>
    </source>
</evidence>
<organism evidence="2 3">
    <name type="scientific">Dactylosporangium darangshiense</name>
    <dbReference type="NCBI Taxonomy" id="579108"/>
    <lineage>
        <taxon>Bacteria</taxon>
        <taxon>Bacillati</taxon>
        <taxon>Actinomycetota</taxon>
        <taxon>Actinomycetes</taxon>
        <taxon>Micromonosporales</taxon>
        <taxon>Micromonosporaceae</taxon>
        <taxon>Dactylosporangium</taxon>
    </lineage>
</organism>
<reference evidence="3" key="1">
    <citation type="journal article" date="2019" name="Int. J. Syst. Evol. Microbiol.">
        <title>The Global Catalogue of Microorganisms (GCM) 10K type strain sequencing project: providing services to taxonomists for standard genome sequencing and annotation.</title>
        <authorList>
            <consortium name="The Broad Institute Genomics Platform"/>
            <consortium name="The Broad Institute Genome Sequencing Center for Infectious Disease"/>
            <person name="Wu L."/>
            <person name="Ma J."/>
        </authorList>
    </citation>
    <scope>NUCLEOTIDE SEQUENCE [LARGE SCALE GENOMIC DNA]</scope>
    <source>
        <strain evidence="3">JCM 17441</strain>
    </source>
</reference>
<keyword evidence="1" id="KW-1133">Transmembrane helix</keyword>
<keyword evidence="3" id="KW-1185">Reference proteome</keyword>
<sequence length="236" mass="25471">MGRHERRRTACVVRDPRRVARARWWLWLLPLCGLALWPLAPVAAFLAAGALVFGVGGLVRYRVGAGIRLEGDAARDWARGADLLREIRRGWPALGGLAEPADIRPTLARTGYHLAKLVAARVRMEAYAAELRAARDGLPAGDLRDEADERSEAAADRARDLDAQLAARLAALGRLAASLDGHERDERVRALLAAGPPALPDPGPDPIAEVEGRTVVVLAAYRELSGLRPSPSETRS</sequence>
<dbReference type="Proteomes" id="UP001500620">
    <property type="component" value="Unassembled WGS sequence"/>
</dbReference>
<dbReference type="EMBL" id="BAABAT010000010">
    <property type="protein sequence ID" value="GAA4250681.1"/>
    <property type="molecule type" value="Genomic_DNA"/>
</dbReference>
<evidence type="ECO:0000313" key="3">
    <source>
        <dbReference type="Proteomes" id="UP001500620"/>
    </source>
</evidence>
<feature type="transmembrane region" description="Helical" evidence="1">
    <location>
        <begin position="24"/>
        <end position="53"/>
    </location>
</feature>
<protein>
    <recommendedName>
        <fullName evidence="4">Secreted protein</fullName>
    </recommendedName>
</protein>
<keyword evidence="1" id="KW-0812">Transmembrane</keyword>
<name>A0ABP8D9N8_9ACTN</name>
<evidence type="ECO:0000256" key="1">
    <source>
        <dbReference type="SAM" id="Phobius"/>
    </source>
</evidence>
<gene>
    <name evidence="2" type="ORF">GCM10022255_040310</name>
</gene>
<comment type="caution">
    <text evidence="2">The sequence shown here is derived from an EMBL/GenBank/DDBJ whole genome shotgun (WGS) entry which is preliminary data.</text>
</comment>
<dbReference type="RefSeq" id="WP_345128636.1">
    <property type="nucleotide sequence ID" value="NZ_BAABAT010000010.1"/>
</dbReference>
<accession>A0ABP8D9N8</accession>